<gene>
    <name evidence="1" type="ORF">GC250_01010</name>
</gene>
<name>A0A6A9QG63_SULME</name>
<dbReference type="RefSeq" id="WP_156016099.1">
    <property type="nucleotide sequence ID" value="NZ_WGGD01000005.1"/>
</dbReference>
<sequence>MNSTRWKILVTLLEEGDINITKLAKKCSVRYDVLKHEVDFLERRGIVEVISGDGVRAKIIRINYSNPKVILLKDLIEEVKDILE</sequence>
<dbReference type="EMBL" id="WGGD01000005">
    <property type="protein sequence ID" value="MUN28076.1"/>
    <property type="molecule type" value="Genomic_DNA"/>
</dbReference>
<accession>A0A6A9QG63</accession>
<evidence type="ECO:0008006" key="3">
    <source>
        <dbReference type="Google" id="ProtNLM"/>
    </source>
</evidence>
<dbReference type="SUPFAM" id="SSF46785">
    <property type="entry name" value="Winged helix' DNA-binding domain"/>
    <property type="match status" value="1"/>
</dbReference>
<comment type="caution">
    <text evidence="1">The sequence shown here is derived from an EMBL/GenBank/DDBJ whole genome shotgun (WGS) entry which is preliminary data.</text>
</comment>
<evidence type="ECO:0000313" key="1">
    <source>
        <dbReference type="EMBL" id="MUN28076.1"/>
    </source>
</evidence>
<organism evidence="1 2">
    <name type="scientific">Sulfuracidifex metallicus DSM 6482 = JCM 9184</name>
    <dbReference type="NCBI Taxonomy" id="523847"/>
    <lineage>
        <taxon>Archaea</taxon>
        <taxon>Thermoproteota</taxon>
        <taxon>Thermoprotei</taxon>
        <taxon>Sulfolobales</taxon>
        <taxon>Sulfolobaceae</taxon>
        <taxon>Sulfuracidifex</taxon>
    </lineage>
</organism>
<dbReference type="InterPro" id="IPR036388">
    <property type="entry name" value="WH-like_DNA-bd_sf"/>
</dbReference>
<dbReference type="AlphaFoldDB" id="A0A6A9QG63"/>
<dbReference type="Gene3D" id="1.10.10.10">
    <property type="entry name" value="Winged helix-like DNA-binding domain superfamily/Winged helix DNA-binding domain"/>
    <property type="match status" value="1"/>
</dbReference>
<proteinExistence type="predicted"/>
<keyword evidence="2" id="KW-1185">Reference proteome</keyword>
<reference evidence="1 2" key="1">
    <citation type="submission" date="2019-10" db="EMBL/GenBank/DDBJ databases">
        <title>Sequencing and Assembly of Multiple Reported Metal-Biooxidizing Members of the Extremely Thermoacidophilic Archaeal Family Sulfolobaceae.</title>
        <authorList>
            <person name="Counts J.A."/>
            <person name="Kelly R.M."/>
        </authorList>
    </citation>
    <scope>NUCLEOTIDE SEQUENCE [LARGE SCALE GENOMIC DNA]</scope>
    <source>
        <strain evidence="1 2">DSM 6482</strain>
    </source>
</reference>
<protein>
    <recommendedName>
        <fullName evidence="3">ArsR family transcriptional regulator</fullName>
    </recommendedName>
</protein>
<dbReference type="InterPro" id="IPR036390">
    <property type="entry name" value="WH_DNA-bd_sf"/>
</dbReference>
<dbReference type="Proteomes" id="UP000470772">
    <property type="component" value="Unassembled WGS sequence"/>
</dbReference>
<evidence type="ECO:0000313" key="2">
    <source>
        <dbReference type="Proteomes" id="UP000470772"/>
    </source>
</evidence>